<dbReference type="OrthoDB" id="8774604at2"/>
<evidence type="ECO:0000313" key="1">
    <source>
        <dbReference type="EMBL" id="SFI86282.1"/>
    </source>
</evidence>
<evidence type="ECO:0000313" key="2">
    <source>
        <dbReference type="Proteomes" id="UP000199548"/>
    </source>
</evidence>
<dbReference type="EMBL" id="FOQU01000004">
    <property type="protein sequence ID" value="SFI86282.1"/>
    <property type="molecule type" value="Genomic_DNA"/>
</dbReference>
<dbReference type="AlphaFoldDB" id="A0A1I3LNK4"/>
<sequence>MHIRSIFVVLIAPIIALAGCGTIATVRSFSTAYVEPTTGDLARLRIRSNGMVRAVPGKTCVDWRTPGAGVMLAHRKGFANLNDRDLGMPQEVYYSPKDLSRRVYSVISSERSTERSTELRIAADQPITLNFISDGSPQGGNIYRCASAISFVPERGMDYEIVFFDQGIGSRCTADLTRIDQDTLRKKPIFQHVPVDTQHAGLCHVTDML</sequence>
<dbReference type="Proteomes" id="UP000199548">
    <property type="component" value="Unassembled WGS sequence"/>
</dbReference>
<proteinExistence type="predicted"/>
<reference evidence="1 2" key="1">
    <citation type="submission" date="2016-10" db="EMBL/GenBank/DDBJ databases">
        <authorList>
            <person name="de Groot N.N."/>
        </authorList>
    </citation>
    <scope>NUCLEOTIDE SEQUENCE [LARGE SCALE GENOMIC DNA]</scope>
    <source>
        <strain evidence="1 2">LMG 23650</strain>
    </source>
</reference>
<protein>
    <recommendedName>
        <fullName evidence="3">Lipoprotein</fullName>
    </recommendedName>
</protein>
<evidence type="ECO:0008006" key="3">
    <source>
        <dbReference type="Google" id="ProtNLM"/>
    </source>
</evidence>
<name>A0A1I3LNK4_9BURK</name>
<gene>
    <name evidence="1" type="ORF">SAMN05192543_104506</name>
</gene>
<keyword evidence="2" id="KW-1185">Reference proteome</keyword>
<dbReference type="PROSITE" id="PS51257">
    <property type="entry name" value="PROKAR_LIPOPROTEIN"/>
    <property type="match status" value="1"/>
</dbReference>
<dbReference type="RefSeq" id="WP_091012551.1">
    <property type="nucleotide sequence ID" value="NZ_CP041743.1"/>
</dbReference>
<dbReference type="STRING" id="420953.SAMN05192543_104506"/>
<accession>A0A1I3LNK4</accession>
<organism evidence="1 2">
    <name type="scientific">Paraburkholderia megapolitana</name>
    <dbReference type="NCBI Taxonomy" id="420953"/>
    <lineage>
        <taxon>Bacteria</taxon>
        <taxon>Pseudomonadati</taxon>
        <taxon>Pseudomonadota</taxon>
        <taxon>Betaproteobacteria</taxon>
        <taxon>Burkholderiales</taxon>
        <taxon>Burkholderiaceae</taxon>
        <taxon>Paraburkholderia</taxon>
    </lineage>
</organism>